<evidence type="ECO:0000313" key="3">
    <source>
        <dbReference type="Proteomes" id="UP000034166"/>
    </source>
</evidence>
<dbReference type="OrthoDB" id="8017424at2"/>
<feature type="transmembrane region" description="Helical" evidence="1">
    <location>
        <begin position="140"/>
        <end position="165"/>
    </location>
</feature>
<feature type="transmembrane region" description="Helical" evidence="1">
    <location>
        <begin position="7"/>
        <end position="32"/>
    </location>
</feature>
<dbReference type="EMBL" id="LAYY01000014">
    <property type="protein sequence ID" value="KKK37476.1"/>
    <property type="molecule type" value="Genomic_DNA"/>
</dbReference>
<dbReference type="InterPro" id="IPR017195">
    <property type="entry name" value="ABC_thiamin-permease_prd"/>
</dbReference>
<organism evidence="2 3">
    <name type="scientific">Mesobacillus campisalis</name>
    <dbReference type="NCBI Taxonomy" id="1408103"/>
    <lineage>
        <taxon>Bacteria</taxon>
        <taxon>Bacillati</taxon>
        <taxon>Bacillota</taxon>
        <taxon>Bacilli</taxon>
        <taxon>Bacillales</taxon>
        <taxon>Bacillaceae</taxon>
        <taxon>Mesobacillus</taxon>
    </lineage>
</organism>
<evidence type="ECO:0000313" key="2">
    <source>
        <dbReference type="EMBL" id="KKK37476.1"/>
    </source>
</evidence>
<feature type="transmembrane region" description="Helical" evidence="1">
    <location>
        <begin position="88"/>
        <end position="106"/>
    </location>
</feature>
<sequence length="197" mass="21046">MTKGLKLTDILVTIVIAIAFGIVYILWGPLYYALSPLGLHLDQLVYGMWFIAGPVAYLIIRKPGVAFLAEVAAASGEFLLGSPWGLSVLLYGAVQGLFAELVFMLVRYKKFNLQIAVLAATSSCAGSLLMDAAYGEIGALAAWNLTLLLAARFIGSIFFAGIMAFSLVKVLEATGVTNLVRPSSRADYAALDEDMKG</sequence>
<name>A0A0M2SUU6_9BACI</name>
<dbReference type="AlphaFoldDB" id="A0A0M2SUU6"/>
<dbReference type="PIRSF" id="PIRSF037394">
    <property type="entry name" value="ABC_thiamine-permease_YkoE_prd"/>
    <property type="match status" value="1"/>
</dbReference>
<dbReference type="Pfam" id="PF09819">
    <property type="entry name" value="ABC_cobalt"/>
    <property type="match status" value="1"/>
</dbReference>
<keyword evidence="1" id="KW-0472">Membrane</keyword>
<protein>
    <submittedName>
        <fullName evidence="2">Thiamine ABC transporter permease</fullName>
    </submittedName>
</protein>
<dbReference type="RefSeq" id="WP_046524319.1">
    <property type="nucleotide sequence ID" value="NZ_LAYY01000014.1"/>
</dbReference>
<evidence type="ECO:0000256" key="1">
    <source>
        <dbReference type="SAM" id="Phobius"/>
    </source>
</evidence>
<keyword evidence="1" id="KW-0812">Transmembrane</keyword>
<accession>A0A0M2SUU6</accession>
<comment type="caution">
    <text evidence="2">The sequence shown here is derived from an EMBL/GenBank/DDBJ whole genome shotgun (WGS) entry which is preliminary data.</text>
</comment>
<reference evidence="2 3" key="1">
    <citation type="submission" date="2015-04" db="EMBL/GenBank/DDBJ databases">
        <title>Taxonomic description and genome sequence of Bacillus campisalis sp. nov., a novel member of the genus Bacillus isolated from solar saltern.</title>
        <authorList>
            <person name="Mathan Kumar R."/>
            <person name="Kaur G."/>
            <person name="Kumar A."/>
            <person name="Singh N.K."/>
            <person name="Kaur N."/>
            <person name="Kumar N."/>
            <person name="Mayilraj S."/>
        </authorList>
    </citation>
    <scope>NUCLEOTIDE SEQUENCE [LARGE SCALE GENOMIC DNA]</scope>
    <source>
        <strain evidence="2 3">SA2-6</strain>
    </source>
</reference>
<proteinExistence type="predicted"/>
<dbReference type="PATRIC" id="fig|1408103.3.peg.3056"/>
<feature type="transmembrane region" description="Helical" evidence="1">
    <location>
        <begin position="113"/>
        <end position="134"/>
    </location>
</feature>
<gene>
    <name evidence="2" type="ORF">WQ57_13600</name>
</gene>
<dbReference type="Proteomes" id="UP000034166">
    <property type="component" value="Unassembled WGS sequence"/>
</dbReference>
<feature type="transmembrane region" description="Helical" evidence="1">
    <location>
        <begin position="44"/>
        <end position="60"/>
    </location>
</feature>
<keyword evidence="1" id="KW-1133">Transmembrane helix</keyword>
<keyword evidence="3" id="KW-1185">Reference proteome</keyword>